<name>A0A6G9YJA1_9NOCA</name>
<accession>A0A6G9YJA1</accession>
<reference evidence="2 3" key="1">
    <citation type="journal article" date="2019" name="ACS Chem. Biol.">
        <title>Identification and Mobilization of a Cryptic Antibiotic Biosynthesis Gene Locus from a Human-Pathogenic Nocardia Isolate.</title>
        <authorList>
            <person name="Herisse M."/>
            <person name="Ishida K."/>
            <person name="Porter J.L."/>
            <person name="Howden B."/>
            <person name="Hertweck C."/>
            <person name="Stinear T.P."/>
            <person name="Pidot S.J."/>
        </authorList>
    </citation>
    <scope>NUCLEOTIDE SEQUENCE [LARGE SCALE GENOMIC DNA]</scope>
    <source>
        <strain evidence="2 3">AUSMDU00012717</strain>
    </source>
</reference>
<proteinExistence type="predicted"/>
<organism evidence="2 3">
    <name type="scientific">Nocardia arthritidis</name>
    <dbReference type="NCBI Taxonomy" id="228602"/>
    <lineage>
        <taxon>Bacteria</taxon>
        <taxon>Bacillati</taxon>
        <taxon>Actinomycetota</taxon>
        <taxon>Actinomycetes</taxon>
        <taxon>Mycobacteriales</taxon>
        <taxon>Nocardiaceae</taxon>
        <taxon>Nocardia</taxon>
    </lineage>
</organism>
<dbReference type="RefSeq" id="WP_167475934.1">
    <property type="nucleotide sequence ID" value="NZ_CP046172.1"/>
</dbReference>
<feature type="region of interest" description="Disordered" evidence="1">
    <location>
        <begin position="137"/>
        <end position="159"/>
    </location>
</feature>
<sequence>MSDDATQSPRPMANLLKEVKDGNLTIRLSADDFINIDRDCESFKRTIKDMQTVAQDIASQQAWGCGESPMYCQVDLRTLVSGETVVNRFRKKAQDDPNSIYKILDQHLQIIEDIQEAHRIVRDRLVQSDAEFAAAFNSKKDVPDTRPQVKAPDLSSRPK</sequence>
<evidence type="ECO:0000313" key="3">
    <source>
        <dbReference type="Proteomes" id="UP000503540"/>
    </source>
</evidence>
<evidence type="ECO:0000256" key="1">
    <source>
        <dbReference type="SAM" id="MobiDB-lite"/>
    </source>
</evidence>
<evidence type="ECO:0000313" key="2">
    <source>
        <dbReference type="EMBL" id="QIS13385.1"/>
    </source>
</evidence>
<dbReference type="AlphaFoldDB" id="A0A6G9YJA1"/>
<keyword evidence="3" id="KW-1185">Reference proteome</keyword>
<dbReference type="Proteomes" id="UP000503540">
    <property type="component" value="Chromosome"/>
</dbReference>
<protein>
    <submittedName>
        <fullName evidence="2">Uncharacterized protein</fullName>
    </submittedName>
</protein>
<dbReference type="EMBL" id="CP046172">
    <property type="protein sequence ID" value="QIS13385.1"/>
    <property type="molecule type" value="Genomic_DNA"/>
</dbReference>
<gene>
    <name evidence="2" type="ORF">F5544_27660</name>
</gene>
<dbReference type="KEGG" id="nah:F5544_27660"/>